<gene>
    <name evidence="1" type="ORF">HMPREF0462_0485</name>
</gene>
<proteinExistence type="predicted"/>
<accession>F4D515</accession>
<dbReference type="HOGENOM" id="CLU_3310907_0_0_7"/>
<reference evidence="1 2" key="1">
    <citation type="submission" date="2011-03" db="EMBL/GenBank/DDBJ databases">
        <authorList>
            <person name="Muzny D."/>
            <person name="Qin X."/>
            <person name="Deng J."/>
            <person name="Jiang H."/>
            <person name="Liu Y."/>
            <person name="Qu J."/>
            <person name="Song X.-Z."/>
            <person name="Zhang L."/>
            <person name="Thornton R."/>
            <person name="Coyle M."/>
            <person name="Francisco L."/>
            <person name="Jackson L."/>
            <person name="Javaid M."/>
            <person name="Korchina V."/>
            <person name="Kovar C."/>
            <person name="Mata R."/>
            <person name="Mathew T."/>
            <person name="Ngo R."/>
            <person name="Nguyen L."/>
            <person name="Nguyen N."/>
            <person name="Okwuonu G."/>
            <person name="Ongeri F."/>
            <person name="Pham C."/>
            <person name="Simmons D."/>
            <person name="Wilczek-Boney K."/>
            <person name="Hale W."/>
            <person name="Jakkamsetti A."/>
            <person name="Pham P."/>
            <person name="Ruth R."/>
            <person name="San Lucas F."/>
            <person name="Warren J."/>
            <person name="Zhang J."/>
            <person name="Zhao Z."/>
            <person name="Zhou C."/>
            <person name="Zhu D."/>
            <person name="Lee S."/>
            <person name="Bess C."/>
            <person name="Blankenburg K."/>
            <person name="Forbes L."/>
            <person name="Fu Q."/>
            <person name="Gubbala S."/>
            <person name="Hirani K."/>
            <person name="Jayaseelan J.C."/>
            <person name="Lara F."/>
            <person name="Munidasa M."/>
            <person name="Palculict T."/>
            <person name="Patil S."/>
            <person name="Pu L.-L."/>
            <person name="Saada N."/>
            <person name="Tang L."/>
            <person name="Weissenberger G."/>
            <person name="Zhu Y."/>
            <person name="Hemphill L."/>
            <person name="Shang Y."/>
            <person name="Youmans B."/>
            <person name="Ayvaz T."/>
            <person name="Ross M."/>
            <person name="Santibanez J."/>
            <person name="Aqrawi P."/>
            <person name="Gross S."/>
            <person name="Joshi V."/>
            <person name="Fowler G."/>
            <person name="Nazareth L."/>
            <person name="Reid J."/>
            <person name="Worley K."/>
            <person name="Petrosino J."/>
            <person name="Highlander S."/>
            <person name="Gibbs R."/>
            <person name="Gibbs R."/>
        </authorList>
    </citation>
    <scope>NUCLEOTIDE SEQUENCE [LARGE SCALE GENOMIC DNA]</scope>
    <source>
        <strain evidence="1 2">83</strain>
    </source>
</reference>
<dbReference type="Proteomes" id="UP000008459">
    <property type="component" value="Chromosome"/>
</dbReference>
<dbReference type="AlphaFoldDB" id="F4D515"/>
<sequence length="39" mass="4583">MSGKKDYTHLLQATSGKSFRERFIREQTLNNIRDNTINV</sequence>
<dbReference type="EMBL" id="CP002605">
    <property type="protein sequence ID" value="AEE70090.1"/>
    <property type="molecule type" value="Genomic_DNA"/>
</dbReference>
<dbReference type="PATRIC" id="fig|585538.3.peg.497"/>
<protein>
    <submittedName>
        <fullName evidence="1">Uncharacterized protein</fullName>
    </submittedName>
</protein>
<name>F4D515_HELPX</name>
<dbReference type="KEGG" id="hpx:HMPREF0462_0485"/>
<evidence type="ECO:0000313" key="2">
    <source>
        <dbReference type="Proteomes" id="UP000008459"/>
    </source>
</evidence>
<organism evidence="1 2">
    <name type="scientific">Helicobacter pylori 83</name>
    <dbReference type="NCBI Taxonomy" id="585538"/>
    <lineage>
        <taxon>Bacteria</taxon>
        <taxon>Pseudomonadati</taxon>
        <taxon>Campylobacterota</taxon>
        <taxon>Epsilonproteobacteria</taxon>
        <taxon>Campylobacterales</taxon>
        <taxon>Helicobacteraceae</taxon>
        <taxon>Helicobacter</taxon>
    </lineage>
</organism>
<evidence type="ECO:0000313" key="1">
    <source>
        <dbReference type="EMBL" id="AEE70090.1"/>
    </source>
</evidence>